<keyword evidence="6" id="KW-0378">Hydrolase</keyword>
<dbReference type="Pfam" id="PF00005">
    <property type="entry name" value="ABC_tran"/>
    <property type="match status" value="1"/>
</dbReference>
<dbReference type="InterPro" id="IPR017871">
    <property type="entry name" value="ABC_transporter-like_CS"/>
</dbReference>
<gene>
    <name evidence="6" type="primary">lolD</name>
    <name evidence="6" type="ORF">NCTC13652_01451</name>
</gene>
<dbReference type="AlphaFoldDB" id="A0A3S4YP79"/>
<keyword evidence="2" id="KW-0547">Nucleotide-binding</keyword>
<dbReference type="Proteomes" id="UP000277858">
    <property type="component" value="Chromosome"/>
</dbReference>
<dbReference type="GO" id="GO:0016887">
    <property type="term" value="F:ATP hydrolysis activity"/>
    <property type="evidence" value="ECO:0007669"/>
    <property type="project" value="InterPro"/>
</dbReference>
<dbReference type="InterPro" id="IPR015854">
    <property type="entry name" value="ABC_transpr_LolD-like"/>
</dbReference>
<feature type="region of interest" description="Disordered" evidence="4">
    <location>
        <begin position="1"/>
        <end position="25"/>
    </location>
</feature>
<evidence type="ECO:0000256" key="2">
    <source>
        <dbReference type="ARBA" id="ARBA00022741"/>
    </source>
</evidence>
<reference evidence="6 7" key="1">
    <citation type="submission" date="2018-12" db="EMBL/GenBank/DDBJ databases">
        <authorList>
            <consortium name="Pathogen Informatics"/>
        </authorList>
    </citation>
    <scope>NUCLEOTIDE SEQUENCE [LARGE SCALE GENOMIC DNA]</scope>
    <source>
        <strain evidence="6 7">NCTC13652</strain>
    </source>
</reference>
<proteinExistence type="predicted"/>
<accession>A0A3S4YP79</accession>
<dbReference type="STRING" id="1122997.GCA_000425285_01734"/>
<dbReference type="PANTHER" id="PTHR24220">
    <property type="entry name" value="IMPORT ATP-BINDING PROTEIN"/>
    <property type="match status" value="1"/>
</dbReference>
<evidence type="ECO:0000259" key="5">
    <source>
        <dbReference type="PROSITE" id="PS50893"/>
    </source>
</evidence>
<dbReference type="GO" id="GO:0005524">
    <property type="term" value="F:ATP binding"/>
    <property type="evidence" value="ECO:0007669"/>
    <property type="project" value="UniProtKB-KW"/>
</dbReference>
<dbReference type="GO" id="GO:0005886">
    <property type="term" value="C:plasma membrane"/>
    <property type="evidence" value="ECO:0007669"/>
    <property type="project" value="TreeGrafter"/>
</dbReference>
<keyword evidence="6" id="KW-0449">Lipoprotein</keyword>
<dbReference type="InterPro" id="IPR017911">
    <property type="entry name" value="MacB-like_ATP-bd"/>
</dbReference>
<evidence type="ECO:0000256" key="3">
    <source>
        <dbReference type="ARBA" id="ARBA00022840"/>
    </source>
</evidence>
<dbReference type="PROSITE" id="PS50893">
    <property type="entry name" value="ABC_TRANSPORTER_2"/>
    <property type="match status" value="1"/>
</dbReference>
<evidence type="ECO:0000313" key="6">
    <source>
        <dbReference type="EMBL" id="VEI03251.1"/>
    </source>
</evidence>
<dbReference type="InterPro" id="IPR027417">
    <property type="entry name" value="P-loop_NTPase"/>
</dbReference>
<dbReference type="SMART" id="SM00382">
    <property type="entry name" value="AAA"/>
    <property type="match status" value="1"/>
</dbReference>
<dbReference type="InterPro" id="IPR003439">
    <property type="entry name" value="ABC_transporter-like_ATP-bd"/>
</dbReference>
<dbReference type="PANTHER" id="PTHR24220:SF659">
    <property type="entry name" value="TRANSPORTER, PUTATIVE-RELATED"/>
    <property type="match status" value="1"/>
</dbReference>
<dbReference type="CDD" id="cd03255">
    <property type="entry name" value="ABC_MJ0796_LolCDE_FtsE"/>
    <property type="match status" value="1"/>
</dbReference>
<evidence type="ECO:0000313" key="7">
    <source>
        <dbReference type="Proteomes" id="UP000277858"/>
    </source>
</evidence>
<name>A0A3S4YP79_9ACTN</name>
<dbReference type="Gene3D" id="3.40.50.300">
    <property type="entry name" value="P-loop containing nucleotide triphosphate hydrolases"/>
    <property type="match status" value="1"/>
</dbReference>
<organism evidence="6 7">
    <name type="scientific">Acidipropionibacterium jensenii</name>
    <dbReference type="NCBI Taxonomy" id="1749"/>
    <lineage>
        <taxon>Bacteria</taxon>
        <taxon>Bacillati</taxon>
        <taxon>Actinomycetota</taxon>
        <taxon>Actinomycetes</taxon>
        <taxon>Propionibacteriales</taxon>
        <taxon>Propionibacteriaceae</taxon>
        <taxon>Acidipropionibacterium</taxon>
    </lineage>
</organism>
<protein>
    <submittedName>
        <fullName evidence="6">Lipoprotein-releasing system ATP-binding protein LolD</fullName>
        <ecNumber evidence="6">3.6.3.-</ecNumber>
    </submittedName>
</protein>
<feature type="domain" description="ABC transporter" evidence="5">
    <location>
        <begin position="32"/>
        <end position="251"/>
    </location>
</feature>
<keyword evidence="1" id="KW-0813">Transport</keyword>
<dbReference type="EMBL" id="LR134473">
    <property type="protein sequence ID" value="VEI03251.1"/>
    <property type="molecule type" value="Genomic_DNA"/>
</dbReference>
<keyword evidence="7" id="KW-1185">Reference proteome</keyword>
<dbReference type="GO" id="GO:0022857">
    <property type="term" value="F:transmembrane transporter activity"/>
    <property type="evidence" value="ECO:0007669"/>
    <property type="project" value="TreeGrafter"/>
</dbReference>
<dbReference type="InterPro" id="IPR003593">
    <property type="entry name" value="AAA+_ATPase"/>
</dbReference>
<dbReference type="EC" id="3.6.3.-" evidence="6"/>
<dbReference type="PROSITE" id="PS00211">
    <property type="entry name" value="ABC_TRANSPORTER_1"/>
    <property type="match status" value="1"/>
</dbReference>
<dbReference type="SUPFAM" id="SSF52540">
    <property type="entry name" value="P-loop containing nucleoside triphosphate hydrolases"/>
    <property type="match status" value="1"/>
</dbReference>
<keyword evidence="3 6" id="KW-0067">ATP-binding</keyword>
<sequence>MGHERFMLTAPGGPSPQRRSTGMVESSRPEVVRVESVTRTYVSQAGRVCAVDCASVSLMAGEMCAMLGASGSGKTTLLNIIAGLDVPDSGSVMVRGVALNGLSEKERARIRLENVAVVFQDDNLIAEFTARENIAIPLLARGMTFREADQRADDALQELGIGDLGDRPPADMSGGQRQRVGIARALAGEQSVLLADEPTGALDSKASRALFERLGGLAHDHGVCVLIATHDPLCTEYADRIVNVNDGRILE</sequence>
<evidence type="ECO:0000256" key="4">
    <source>
        <dbReference type="SAM" id="MobiDB-lite"/>
    </source>
</evidence>
<evidence type="ECO:0000256" key="1">
    <source>
        <dbReference type="ARBA" id="ARBA00022448"/>
    </source>
</evidence>